<evidence type="ECO:0000313" key="2">
    <source>
        <dbReference type="Proteomes" id="UP001223079"/>
    </source>
</evidence>
<reference evidence="1 2" key="1">
    <citation type="submission" date="2023-07" db="EMBL/GenBank/DDBJ databases">
        <title>Genomic Encyclopedia of Type Strains, Phase IV (KMG-IV): sequencing the most valuable type-strain genomes for metagenomic binning, comparative biology and taxonomic classification.</title>
        <authorList>
            <person name="Goeker M."/>
        </authorList>
    </citation>
    <scope>NUCLEOTIDE SEQUENCE [LARGE SCALE GENOMIC DNA]</scope>
    <source>
        <strain evidence="1 2">DSM 105143</strain>
    </source>
</reference>
<dbReference type="PANTHER" id="PTHR10000">
    <property type="entry name" value="PHOSPHOSERINE PHOSPHATASE"/>
    <property type="match status" value="1"/>
</dbReference>
<dbReference type="EMBL" id="JAUSTM010000011">
    <property type="protein sequence ID" value="MDQ0222721.1"/>
    <property type="molecule type" value="Genomic_DNA"/>
</dbReference>
<accession>A0ABT9YRU2</accession>
<dbReference type="NCBIfam" id="TIGR01484">
    <property type="entry name" value="HAD-SF-IIB"/>
    <property type="match status" value="1"/>
</dbReference>
<dbReference type="Proteomes" id="UP001223079">
    <property type="component" value="Unassembled WGS sequence"/>
</dbReference>
<dbReference type="CDD" id="cd07516">
    <property type="entry name" value="HAD_Pase"/>
    <property type="match status" value="1"/>
</dbReference>
<dbReference type="SUPFAM" id="SSF56784">
    <property type="entry name" value="HAD-like"/>
    <property type="match status" value="1"/>
</dbReference>
<comment type="caution">
    <text evidence="1">The sequence shown here is derived from an EMBL/GenBank/DDBJ whole genome shotgun (WGS) entry which is preliminary data.</text>
</comment>
<dbReference type="SFLD" id="SFLDS00003">
    <property type="entry name" value="Haloacid_Dehalogenase"/>
    <property type="match status" value="1"/>
</dbReference>
<organism evidence="1 2">
    <name type="scientific">Streptococcus moroccensis</name>
    <dbReference type="NCBI Taxonomy" id="1451356"/>
    <lineage>
        <taxon>Bacteria</taxon>
        <taxon>Bacillati</taxon>
        <taxon>Bacillota</taxon>
        <taxon>Bacilli</taxon>
        <taxon>Lactobacillales</taxon>
        <taxon>Streptococcaceae</taxon>
        <taxon>Streptococcus</taxon>
    </lineage>
</organism>
<dbReference type="RefSeq" id="WP_307121910.1">
    <property type="nucleotide sequence ID" value="NZ_JAUSTM010000011.1"/>
</dbReference>
<evidence type="ECO:0000313" key="1">
    <source>
        <dbReference type="EMBL" id="MDQ0222721.1"/>
    </source>
</evidence>
<dbReference type="Gene3D" id="3.30.1240.10">
    <property type="match status" value="1"/>
</dbReference>
<dbReference type="NCBIfam" id="TIGR00099">
    <property type="entry name" value="Cof-subfamily"/>
    <property type="match status" value="1"/>
</dbReference>
<proteinExistence type="predicted"/>
<dbReference type="PROSITE" id="PS01228">
    <property type="entry name" value="COF_1"/>
    <property type="match status" value="1"/>
</dbReference>
<sequence>MIELVASDMDGTLLSDHVAIHPDNIAAIQALAIQDIPFLVCTGRNLQMAQVALEPYNIICPKILLNGAIVYDVNDQILERSEISKDDALILLQKATELGLCAELITEEAVYISERQARLKVFKTDLLNEKPHLSSAQLEKEILDIDAKLMAIEVSSFDDILNDPNQHALKISLMDSAGPDVFGPIITYINEHLQSLIVSSSGRSNIEITHKEAQKGLALARYASRIGVKLDNCIAFGDNFNDVSMLEMVGHSFAMGNAEPEVKALARYQTVANIEAGVAKGLAQLISL</sequence>
<dbReference type="PANTHER" id="PTHR10000:SF55">
    <property type="entry name" value="5-AMINO-6-(5-PHOSPHO-D-RIBITYLAMINO)URACIL PHOSPHATASE YCSE"/>
    <property type="match status" value="1"/>
</dbReference>
<protein>
    <submittedName>
        <fullName evidence="1">Cof subfamily protein (Haloacid dehalogenase superfamily)</fullName>
    </submittedName>
</protein>
<dbReference type="InterPro" id="IPR006379">
    <property type="entry name" value="HAD-SF_hydro_IIB"/>
</dbReference>
<gene>
    <name evidence="1" type="ORF">J2S23_001279</name>
</gene>
<dbReference type="Pfam" id="PF08282">
    <property type="entry name" value="Hydrolase_3"/>
    <property type="match status" value="1"/>
</dbReference>
<dbReference type="Gene3D" id="3.40.50.1000">
    <property type="entry name" value="HAD superfamily/HAD-like"/>
    <property type="match status" value="1"/>
</dbReference>
<dbReference type="PROSITE" id="PS01229">
    <property type="entry name" value="COF_2"/>
    <property type="match status" value="1"/>
</dbReference>
<dbReference type="InterPro" id="IPR036412">
    <property type="entry name" value="HAD-like_sf"/>
</dbReference>
<name>A0ABT9YRU2_9STRE</name>
<keyword evidence="2" id="KW-1185">Reference proteome</keyword>
<dbReference type="InterPro" id="IPR023214">
    <property type="entry name" value="HAD_sf"/>
</dbReference>
<dbReference type="SFLD" id="SFLDG01140">
    <property type="entry name" value="C2.B:_Phosphomannomutase_and_P"/>
    <property type="match status" value="1"/>
</dbReference>
<dbReference type="InterPro" id="IPR000150">
    <property type="entry name" value="Cof"/>
</dbReference>